<organism evidence="12 13">
    <name type="scientific">Apteryx mantelli</name>
    <name type="common">North Island brown kiwi</name>
    <dbReference type="NCBI Taxonomy" id="2696672"/>
    <lineage>
        <taxon>Eukaryota</taxon>
        <taxon>Metazoa</taxon>
        <taxon>Chordata</taxon>
        <taxon>Craniata</taxon>
        <taxon>Vertebrata</taxon>
        <taxon>Euteleostomi</taxon>
        <taxon>Archelosauria</taxon>
        <taxon>Archosauria</taxon>
        <taxon>Dinosauria</taxon>
        <taxon>Saurischia</taxon>
        <taxon>Theropoda</taxon>
        <taxon>Coelurosauria</taxon>
        <taxon>Aves</taxon>
        <taxon>Palaeognathae</taxon>
        <taxon>Apterygiformes</taxon>
        <taxon>Apterygidae</taxon>
        <taxon>Apteryx</taxon>
    </lineage>
</organism>
<keyword evidence="4" id="KW-0732">Signal</keyword>
<name>A0ABM4FZI7_9AVES</name>
<dbReference type="SUPFAM" id="SSF49899">
    <property type="entry name" value="Concanavalin A-like lectins/glucanases"/>
    <property type="match status" value="1"/>
</dbReference>
<dbReference type="InterPro" id="IPR013106">
    <property type="entry name" value="Ig_V-set"/>
</dbReference>
<evidence type="ECO:0000259" key="10">
    <source>
        <dbReference type="PROSITE" id="PS50188"/>
    </source>
</evidence>
<evidence type="ECO:0000256" key="7">
    <source>
        <dbReference type="ARBA" id="ARBA00023319"/>
    </source>
</evidence>
<comment type="subcellular location">
    <subcellularLocation>
        <location evidence="1">Membrane</location>
        <topology evidence="1">Single-pass type I membrane protein</topology>
    </subcellularLocation>
</comment>
<evidence type="ECO:0000313" key="12">
    <source>
        <dbReference type="Proteomes" id="UP001652627"/>
    </source>
</evidence>
<dbReference type="RefSeq" id="XP_067170364.1">
    <property type="nucleotide sequence ID" value="XM_067314263.1"/>
</dbReference>
<keyword evidence="3 9" id="KW-0812">Transmembrane</keyword>
<dbReference type="Pfam" id="PF00622">
    <property type="entry name" value="SPRY"/>
    <property type="match status" value="1"/>
</dbReference>
<evidence type="ECO:0000256" key="6">
    <source>
        <dbReference type="ARBA" id="ARBA00023136"/>
    </source>
</evidence>
<feature type="transmembrane region" description="Helical" evidence="9">
    <location>
        <begin position="286"/>
        <end position="308"/>
    </location>
</feature>
<dbReference type="SMART" id="SM00409">
    <property type="entry name" value="IG"/>
    <property type="match status" value="1"/>
</dbReference>
<evidence type="ECO:0000256" key="2">
    <source>
        <dbReference type="ARBA" id="ARBA00007591"/>
    </source>
</evidence>
<reference evidence="13" key="1">
    <citation type="submission" date="2025-08" db="UniProtKB">
        <authorList>
            <consortium name="RefSeq"/>
        </authorList>
    </citation>
    <scope>IDENTIFICATION</scope>
    <source>
        <tissue evidence="13">Blood</tissue>
    </source>
</reference>
<evidence type="ECO:0000256" key="1">
    <source>
        <dbReference type="ARBA" id="ARBA00004479"/>
    </source>
</evidence>
<keyword evidence="12" id="KW-1185">Reference proteome</keyword>
<dbReference type="InterPro" id="IPR001870">
    <property type="entry name" value="B30.2/SPRY"/>
</dbReference>
<proteinExistence type="inferred from homology"/>
<dbReference type="Pfam" id="PF07686">
    <property type="entry name" value="V-set"/>
    <property type="match status" value="1"/>
</dbReference>
<dbReference type="InterPro" id="IPR013783">
    <property type="entry name" value="Ig-like_fold"/>
</dbReference>
<protein>
    <submittedName>
        <fullName evidence="13">Butyrophilin subfamily 2 member A2-like</fullName>
    </submittedName>
</protein>
<dbReference type="PROSITE" id="PS50835">
    <property type="entry name" value="IG_LIKE"/>
    <property type="match status" value="1"/>
</dbReference>
<dbReference type="InterPro" id="IPR043136">
    <property type="entry name" value="B30.2/SPRY_sf"/>
</dbReference>
<evidence type="ECO:0000256" key="5">
    <source>
        <dbReference type="ARBA" id="ARBA00022989"/>
    </source>
</evidence>
<dbReference type="PANTHER" id="PTHR24100">
    <property type="entry name" value="BUTYROPHILIN"/>
    <property type="match status" value="1"/>
</dbReference>
<dbReference type="Pfam" id="PF22705">
    <property type="entry name" value="C2-set_3"/>
    <property type="match status" value="1"/>
</dbReference>
<keyword evidence="8" id="KW-0175">Coiled coil</keyword>
<accession>A0ABM4FZI7</accession>
<dbReference type="GeneID" id="106482044"/>
<dbReference type="InterPro" id="IPR007110">
    <property type="entry name" value="Ig-like_dom"/>
</dbReference>
<dbReference type="Gene3D" id="2.60.40.10">
    <property type="entry name" value="Immunoglobulins"/>
    <property type="match status" value="2"/>
</dbReference>
<dbReference type="SMART" id="SM00449">
    <property type="entry name" value="SPRY"/>
    <property type="match status" value="1"/>
</dbReference>
<dbReference type="InterPro" id="IPR036179">
    <property type="entry name" value="Ig-like_dom_sf"/>
</dbReference>
<dbReference type="InterPro" id="IPR003877">
    <property type="entry name" value="SPRY_dom"/>
</dbReference>
<dbReference type="InterPro" id="IPR003599">
    <property type="entry name" value="Ig_sub"/>
</dbReference>
<dbReference type="Proteomes" id="UP001652627">
    <property type="component" value="Chromosome 34"/>
</dbReference>
<comment type="similarity">
    <text evidence="2">Belongs to the immunoglobulin superfamily. BTN/MOG family.</text>
</comment>
<sequence>MAIVQASLALLDPEYTVTNFSGNKDMRTKVHHNHIPYRSLTVLTVQWLTAIHILTFQHIPRLITGECVNSLPYTSVTGVIGEGVILPCHVVAERIPEIFSVQWIFNEQSEKITVSRYDGKNKTEIQDERYQDRTEFFHSEFRAGNMSLHLKNVKNSDKGSYTCVVSFDNQHYDVLVELKVAAIGGVPSIFLRSHVKQDISLTCHTAGWFPKPRVIWLDGQGQIRKELSTTKIMMMPAGLYSVITSMNLEPGSDTEVCCRIVNNLLNKTSESRVLISDVFFPSISKWLVVFLVILCLSMVLICSTFCKLRSNHRKTVKSVKAKMAMEEEKEQLKSMLERQKTTNKTAKSVLRERFDQLKVELDFWEAQSHAVPITVNPNSQHLELQVSGALDTKSNNTSESAALSAASTVPILVGQEGFAAGKHYWEVEVEQHQDWVLGVVREKGKQEEGGILPREDYWALHRSQAELFSSEGDFRIEKKQLQYSVIGVLLDLEERQVKFYEAVQMVLLVTIPISLGKEAAKTFYPFVPKREGTLKPFVIRPVRIPSVLEKL</sequence>
<keyword evidence="6 9" id="KW-0472">Membrane</keyword>
<feature type="domain" description="Ig-like" evidence="11">
    <location>
        <begin position="60"/>
        <end position="181"/>
    </location>
</feature>
<gene>
    <name evidence="13" type="primary">LOC106482044</name>
</gene>
<feature type="coiled-coil region" evidence="8">
    <location>
        <begin position="318"/>
        <end position="367"/>
    </location>
</feature>
<evidence type="ECO:0000313" key="13">
    <source>
        <dbReference type="RefSeq" id="XP_067170364.1"/>
    </source>
</evidence>
<dbReference type="InterPro" id="IPR050504">
    <property type="entry name" value="IgSF_BTN/MOG"/>
</dbReference>
<dbReference type="PROSITE" id="PS50188">
    <property type="entry name" value="B302_SPRY"/>
    <property type="match status" value="1"/>
</dbReference>
<dbReference type="InterPro" id="IPR013320">
    <property type="entry name" value="ConA-like_dom_sf"/>
</dbReference>
<evidence type="ECO:0000256" key="4">
    <source>
        <dbReference type="ARBA" id="ARBA00022729"/>
    </source>
</evidence>
<keyword evidence="7" id="KW-0393">Immunoglobulin domain</keyword>
<evidence type="ECO:0000256" key="3">
    <source>
        <dbReference type="ARBA" id="ARBA00022692"/>
    </source>
</evidence>
<feature type="domain" description="B30.2/SPRY" evidence="10">
    <location>
        <begin position="353"/>
        <end position="546"/>
    </location>
</feature>
<evidence type="ECO:0000259" key="11">
    <source>
        <dbReference type="PROSITE" id="PS50835"/>
    </source>
</evidence>
<dbReference type="Gene3D" id="2.60.120.920">
    <property type="match status" value="1"/>
</dbReference>
<dbReference type="PANTHER" id="PTHR24100:SF130">
    <property type="entry name" value="BUTYROPHILIN-LIKE PROTEIN 9"/>
    <property type="match status" value="1"/>
</dbReference>
<evidence type="ECO:0000256" key="9">
    <source>
        <dbReference type="SAM" id="Phobius"/>
    </source>
</evidence>
<dbReference type="SUPFAM" id="SSF48726">
    <property type="entry name" value="Immunoglobulin"/>
    <property type="match status" value="2"/>
</dbReference>
<evidence type="ECO:0000256" key="8">
    <source>
        <dbReference type="SAM" id="Coils"/>
    </source>
</evidence>
<dbReference type="InterPro" id="IPR053896">
    <property type="entry name" value="BTN3A2-like_Ig-C"/>
</dbReference>
<keyword evidence="5 9" id="KW-1133">Transmembrane helix</keyword>